<dbReference type="Pfam" id="PF13581">
    <property type="entry name" value="HATPase_c_2"/>
    <property type="match status" value="1"/>
</dbReference>
<dbReference type="InterPro" id="IPR035965">
    <property type="entry name" value="PAS-like_dom_sf"/>
</dbReference>
<dbReference type="SUPFAM" id="SSF55874">
    <property type="entry name" value="ATPase domain of HSP90 chaperone/DNA topoisomerase II/histidine kinase"/>
    <property type="match status" value="1"/>
</dbReference>
<dbReference type="Gene3D" id="3.60.40.10">
    <property type="entry name" value="PPM-type phosphatase domain"/>
    <property type="match status" value="1"/>
</dbReference>
<evidence type="ECO:0000259" key="2">
    <source>
        <dbReference type="PROSITE" id="PS50112"/>
    </source>
</evidence>
<dbReference type="InterPro" id="IPR036457">
    <property type="entry name" value="PPM-type-like_dom_sf"/>
</dbReference>
<name>A0A1K0G8H6_9ACTN</name>
<comment type="caution">
    <text evidence="4">The sequence shown here is derived from an EMBL/GenBank/DDBJ whole genome shotgun (WGS) entry which is preliminary data.</text>
</comment>
<dbReference type="InterPro" id="IPR052016">
    <property type="entry name" value="Bact_Sigma-Reg"/>
</dbReference>
<dbReference type="InterPro" id="IPR029016">
    <property type="entry name" value="GAF-like_dom_sf"/>
</dbReference>
<gene>
    <name evidence="4" type="ORF">BG844_14565</name>
</gene>
<dbReference type="SMART" id="SM00331">
    <property type="entry name" value="PP2C_SIG"/>
    <property type="match status" value="1"/>
</dbReference>
<dbReference type="SMART" id="SM00065">
    <property type="entry name" value="GAF"/>
    <property type="match status" value="2"/>
</dbReference>
<reference evidence="4 5" key="1">
    <citation type="submission" date="2016-09" db="EMBL/GenBank/DDBJ databases">
        <title>Couchioplanes caeruleus draft genome sequence.</title>
        <authorList>
            <person name="Sheehan J."/>
            <person name="Caffrey P."/>
        </authorList>
    </citation>
    <scope>NUCLEOTIDE SEQUENCE [LARGE SCALE GENOMIC DNA]</scope>
    <source>
        <strain evidence="4 5">DSM 43634</strain>
    </source>
</reference>
<dbReference type="InterPro" id="IPR000700">
    <property type="entry name" value="PAS-assoc_C"/>
</dbReference>
<dbReference type="SMART" id="SM00091">
    <property type="entry name" value="PAS"/>
    <property type="match status" value="1"/>
</dbReference>
<keyword evidence="5" id="KW-1185">Reference proteome</keyword>
<dbReference type="InterPro" id="IPR036890">
    <property type="entry name" value="HATPase_C_sf"/>
</dbReference>
<evidence type="ECO:0000256" key="1">
    <source>
        <dbReference type="ARBA" id="ARBA00022801"/>
    </source>
</evidence>
<accession>A0A1K0G8H6</accession>
<dbReference type="InterPro" id="IPR003594">
    <property type="entry name" value="HATPase_dom"/>
</dbReference>
<dbReference type="PROSITE" id="PS50113">
    <property type="entry name" value="PAC"/>
    <property type="match status" value="1"/>
</dbReference>
<protein>
    <submittedName>
        <fullName evidence="4">Phosphatase</fullName>
    </submittedName>
</protein>
<dbReference type="Pfam" id="PF13185">
    <property type="entry name" value="GAF_2"/>
    <property type="match status" value="1"/>
</dbReference>
<dbReference type="CDD" id="cd16936">
    <property type="entry name" value="HATPase_RsbW-like"/>
    <property type="match status" value="1"/>
</dbReference>
<dbReference type="Pfam" id="PF07228">
    <property type="entry name" value="SpoIIE"/>
    <property type="match status" value="1"/>
</dbReference>
<dbReference type="AlphaFoldDB" id="A0A1K0G8H6"/>
<dbReference type="Proteomes" id="UP000182486">
    <property type="component" value="Unassembled WGS sequence"/>
</dbReference>
<evidence type="ECO:0000313" key="5">
    <source>
        <dbReference type="Proteomes" id="UP000182486"/>
    </source>
</evidence>
<dbReference type="SUPFAM" id="SSF55781">
    <property type="entry name" value="GAF domain-like"/>
    <property type="match status" value="2"/>
</dbReference>
<dbReference type="PROSITE" id="PS50112">
    <property type="entry name" value="PAS"/>
    <property type="match status" value="1"/>
</dbReference>
<dbReference type="Gene3D" id="3.30.450.20">
    <property type="entry name" value="PAS domain"/>
    <property type="match status" value="1"/>
</dbReference>
<dbReference type="PANTHER" id="PTHR43156">
    <property type="entry name" value="STAGE II SPORULATION PROTEIN E-RELATED"/>
    <property type="match status" value="1"/>
</dbReference>
<dbReference type="SUPFAM" id="SSF55785">
    <property type="entry name" value="PYP-like sensor domain (PAS domain)"/>
    <property type="match status" value="1"/>
</dbReference>
<sequence length="833" mass="90242">MAESGGGGPDVTQELRVPWDEDPGDLYEHAPCGYLTMLPDGTIVKVNETFLAWTGFERRALIGRRRFRDLLSPGDKIYYETHYAPLLSMQDDVHEMAFDLVRADGRRLPILVNSILGRDPAGRPRVVRTTIFDATERRGYERELLAARRLAEASEQRVGALQQVVADLAAAATAAEVGEAVVRAPGSAFGAAYARVWLLDADRERLRALAGTEPGATDDDMPLGSSRPVAEVARRGDLHVIASVAEAERHFPELAAAMHRAGHHSVVLLPLTAGFPGEVIGADVLGVLTFAFTEERELTDSELRVVRLLGHQAGQALDRARLYDEARRREERAAFLAETTRALDEEPRLMLRARSLIDRLVPDVAEWAAVRLQVGPAGLQAEAGGPAPDPVRLAQRVALVGAHGKAELTGSGADPDCAVLPLAAGGKVLGTLALRMAPGRRPASADAVFLTDLADRAGLALENARLYEQERAVARTLQRSLLASDLPTDPRFAVETHYQAATHDLEVGGDWFDAFLITQDKLAVVVGDVVGRGIDAATTMGQLRSAIRALATAEAGPARLLERLDRFVDRVESARMATVVYAEVDLTTSEMTYACAGHLPPLLAEPGAAPQYLLDGRSGALGTRAGLRTRTEHRVHLAAGSRLLLYTDGLIERRHRRIDAGFEMLARAYAGRRDSPLPGLAAGLAERLVGREHPDDVCLLCLALGTEERLERAIGADPVQIALLRKDMRGWLASHDVDEDSTQAVLLACSEAVANAIEHGYRNDPFGVVDVTAVVSADAIEVRVTDRGDWHVSGDEVARGRGLQLIHQMMDDVTFDRTEGTTVTMRRSRREAV</sequence>
<dbReference type="Pfam" id="PF13426">
    <property type="entry name" value="PAS_9"/>
    <property type="match status" value="1"/>
</dbReference>
<dbReference type="NCBIfam" id="TIGR00229">
    <property type="entry name" value="sensory_box"/>
    <property type="match status" value="1"/>
</dbReference>
<dbReference type="PANTHER" id="PTHR43156:SF2">
    <property type="entry name" value="STAGE II SPORULATION PROTEIN E"/>
    <property type="match status" value="1"/>
</dbReference>
<evidence type="ECO:0000259" key="3">
    <source>
        <dbReference type="PROSITE" id="PS50113"/>
    </source>
</evidence>
<keyword evidence="1" id="KW-0378">Hydrolase</keyword>
<dbReference type="Gene3D" id="3.30.565.10">
    <property type="entry name" value="Histidine kinase-like ATPase, C-terminal domain"/>
    <property type="match status" value="1"/>
</dbReference>
<feature type="domain" description="PAS" evidence="2">
    <location>
        <begin position="40"/>
        <end position="76"/>
    </location>
</feature>
<dbReference type="InterPro" id="IPR003018">
    <property type="entry name" value="GAF"/>
</dbReference>
<dbReference type="InterPro" id="IPR001932">
    <property type="entry name" value="PPM-type_phosphatase-like_dom"/>
</dbReference>
<feature type="domain" description="PAC" evidence="3">
    <location>
        <begin position="94"/>
        <end position="146"/>
    </location>
</feature>
<dbReference type="CDD" id="cd00130">
    <property type="entry name" value="PAS"/>
    <property type="match status" value="1"/>
</dbReference>
<proteinExistence type="predicted"/>
<dbReference type="Gene3D" id="3.30.450.40">
    <property type="match status" value="2"/>
</dbReference>
<dbReference type="InterPro" id="IPR000014">
    <property type="entry name" value="PAS"/>
</dbReference>
<evidence type="ECO:0000313" key="4">
    <source>
        <dbReference type="EMBL" id="OJF13554.1"/>
    </source>
</evidence>
<dbReference type="EMBL" id="MEIA01000146">
    <property type="protein sequence ID" value="OJF13554.1"/>
    <property type="molecule type" value="Genomic_DNA"/>
</dbReference>
<organism evidence="4 5">
    <name type="scientific">Couchioplanes caeruleus subsp. caeruleus</name>
    <dbReference type="NCBI Taxonomy" id="56427"/>
    <lineage>
        <taxon>Bacteria</taxon>
        <taxon>Bacillati</taxon>
        <taxon>Actinomycetota</taxon>
        <taxon>Actinomycetes</taxon>
        <taxon>Micromonosporales</taxon>
        <taxon>Micromonosporaceae</taxon>
        <taxon>Couchioplanes</taxon>
    </lineage>
</organism>
<dbReference type="SUPFAM" id="SSF81606">
    <property type="entry name" value="PP2C-like"/>
    <property type="match status" value="1"/>
</dbReference>
<dbReference type="GO" id="GO:0016791">
    <property type="term" value="F:phosphatase activity"/>
    <property type="evidence" value="ECO:0007669"/>
    <property type="project" value="TreeGrafter"/>
</dbReference>